<feature type="compositionally biased region" description="Basic and acidic residues" evidence="2">
    <location>
        <begin position="236"/>
        <end position="258"/>
    </location>
</feature>
<dbReference type="GO" id="GO:0016787">
    <property type="term" value="F:hydrolase activity"/>
    <property type="evidence" value="ECO:0007669"/>
    <property type="project" value="UniProtKB-KW"/>
</dbReference>
<feature type="compositionally biased region" description="Basic residues" evidence="2">
    <location>
        <begin position="504"/>
        <end position="516"/>
    </location>
</feature>
<dbReference type="Pfam" id="PF07859">
    <property type="entry name" value="Abhydrolase_3"/>
    <property type="match status" value="1"/>
</dbReference>
<feature type="region of interest" description="Disordered" evidence="2">
    <location>
        <begin position="231"/>
        <end position="282"/>
    </location>
</feature>
<evidence type="ECO:0000313" key="4">
    <source>
        <dbReference type="EMBL" id="KAK3318115.1"/>
    </source>
</evidence>
<feature type="region of interest" description="Disordered" evidence="2">
    <location>
        <begin position="69"/>
        <end position="93"/>
    </location>
</feature>
<dbReference type="InterPro" id="IPR029058">
    <property type="entry name" value="AB_hydrolase_fold"/>
</dbReference>
<comment type="caution">
    <text evidence="4">The sequence shown here is derived from an EMBL/GenBank/DDBJ whole genome shotgun (WGS) entry which is preliminary data.</text>
</comment>
<gene>
    <name evidence="4" type="ORF">B0H66DRAFT_516242</name>
</gene>
<dbReference type="SUPFAM" id="SSF53474">
    <property type="entry name" value="alpha/beta-Hydrolases"/>
    <property type="match status" value="1"/>
</dbReference>
<dbReference type="Gene3D" id="3.40.50.1820">
    <property type="entry name" value="alpha/beta hydrolase"/>
    <property type="match status" value="1"/>
</dbReference>
<evidence type="ECO:0000259" key="3">
    <source>
        <dbReference type="Pfam" id="PF07859"/>
    </source>
</evidence>
<proteinExistence type="predicted"/>
<evidence type="ECO:0000256" key="1">
    <source>
        <dbReference type="ARBA" id="ARBA00022801"/>
    </source>
</evidence>
<reference evidence="4" key="1">
    <citation type="journal article" date="2023" name="Mol. Phylogenet. Evol.">
        <title>Genome-scale phylogeny and comparative genomics of the fungal order Sordariales.</title>
        <authorList>
            <person name="Hensen N."/>
            <person name="Bonometti L."/>
            <person name="Westerberg I."/>
            <person name="Brannstrom I.O."/>
            <person name="Guillou S."/>
            <person name="Cros-Aarteil S."/>
            <person name="Calhoun S."/>
            <person name="Haridas S."/>
            <person name="Kuo A."/>
            <person name="Mondo S."/>
            <person name="Pangilinan J."/>
            <person name="Riley R."/>
            <person name="LaButti K."/>
            <person name="Andreopoulos B."/>
            <person name="Lipzen A."/>
            <person name="Chen C."/>
            <person name="Yan M."/>
            <person name="Daum C."/>
            <person name="Ng V."/>
            <person name="Clum A."/>
            <person name="Steindorff A."/>
            <person name="Ohm R.A."/>
            <person name="Martin F."/>
            <person name="Silar P."/>
            <person name="Natvig D.O."/>
            <person name="Lalanne C."/>
            <person name="Gautier V."/>
            <person name="Ament-Velasquez S.L."/>
            <person name="Kruys A."/>
            <person name="Hutchinson M.I."/>
            <person name="Powell A.J."/>
            <person name="Barry K."/>
            <person name="Miller A.N."/>
            <person name="Grigoriev I.V."/>
            <person name="Debuchy R."/>
            <person name="Gladieux P."/>
            <person name="Hiltunen Thoren M."/>
            <person name="Johannesson H."/>
        </authorList>
    </citation>
    <scope>NUCLEOTIDE SEQUENCE</scope>
    <source>
        <strain evidence="4">CBS 118394</strain>
    </source>
</reference>
<dbReference type="InterPro" id="IPR050300">
    <property type="entry name" value="GDXG_lipolytic_enzyme"/>
</dbReference>
<feature type="compositionally biased region" description="Gly residues" evidence="2">
    <location>
        <begin position="517"/>
        <end position="527"/>
    </location>
</feature>
<name>A0AAE0I493_9PEZI</name>
<dbReference type="EMBL" id="JAUEDM010000004">
    <property type="protein sequence ID" value="KAK3318115.1"/>
    <property type="molecule type" value="Genomic_DNA"/>
</dbReference>
<keyword evidence="5" id="KW-1185">Reference proteome</keyword>
<organism evidence="4 5">
    <name type="scientific">Apodospora peruviana</name>
    <dbReference type="NCBI Taxonomy" id="516989"/>
    <lineage>
        <taxon>Eukaryota</taxon>
        <taxon>Fungi</taxon>
        <taxon>Dikarya</taxon>
        <taxon>Ascomycota</taxon>
        <taxon>Pezizomycotina</taxon>
        <taxon>Sordariomycetes</taxon>
        <taxon>Sordariomycetidae</taxon>
        <taxon>Sordariales</taxon>
        <taxon>Lasiosphaeriaceae</taxon>
        <taxon>Apodospora</taxon>
    </lineage>
</organism>
<reference evidence="4" key="2">
    <citation type="submission" date="2023-06" db="EMBL/GenBank/DDBJ databases">
        <authorList>
            <consortium name="Lawrence Berkeley National Laboratory"/>
            <person name="Haridas S."/>
            <person name="Hensen N."/>
            <person name="Bonometti L."/>
            <person name="Westerberg I."/>
            <person name="Brannstrom I.O."/>
            <person name="Guillou S."/>
            <person name="Cros-Aarteil S."/>
            <person name="Calhoun S."/>
            <person name="Kuo A."/>
            <person name="Mondo S."/>
            <person name="Pangilinan J."/>
            <person name="Riley R."/>
            <person name="Labutti K."/>
            <person name="Andreopoulos B."/>
            <person name="Lipzen A."/>
            <person name="Chen C."/>
            <person name="Yanf M."/>
            <person name="Daum C."/>
            <person name="Ng V."/>
            <person name="Clum A."/>
            <person name="Steindorff A."/>
            <person name="Ohm R."/>
            <person name="Martin F."/>
            <person name="Silar P."/>
            <person name="Natvig D."/>
            <person name="Lalanne C."/>
            <person name="Gautier V."/>
            <person name="Ament-Velasquez S.L."/>
            <person name="Kruys A."/>
            <person name="Hutchinson M.I."/>
            <person name="Powell A.J."/>
            <person name="Barry K."/>
            <person name="Miller A.N."/>
            <person name="Grigoriev I.V."/>
            <person name="Debuchy R."/>
            <person name="Gladieux P."/>
            <person name="Thoren M.H."/>
            <person name="Johannesson H."/>
        </authorList>
    </citation>
    <scope>NUCLEOTIDE SEQUENCE</scope>
    <source>
        <strain evidence="4">CBS 118394</strain>
    </source>
</reference>
<sequence>MPSYEPTPRRFSIISVSRSTSRRNSIDGANHLSLPVNDAPEVPPLLSPMDLTGTSKYIQHIRDVTEVVEGEAERGRSRQSTGHRRTSTSSTWNQDVEIQIPFAKRDNSASTRERIAVWEQRSRSQSMGRSKSRGRDLGAGSRISVVPEVPEIPSDISKTQLGTGQVGDMVGESSASELDAQSQQAEDLSEPELGDNYTVGNRPLTPVGVSQAFLPTPDATPKTVVSNKADIVDETDPTRHADTKVDEQPESLKEDAVKRPLTPVHAANPPLTPEATPDQTFESTRRAAHLIQHIATSPLAFEPLPAPVLEENEGKKRAIKPQLDSPPVMVEHFHLPSNLLSDAIAAEPEFQDQTGPRTVPHVDPQAFAKPALPPRPIARQDDQEATTNTSQSRYHDVWKITDYEPEFPLPSRPTVQATLELDILARTRFDGNPLQELPRTQLSAAAAPYRPPPDSATTRPPDSYPYSTHGSRGPPGTGGDWVVNIPPSPTSAYIPEDRENRPLRQTRPRSRSRTRGGRGGGGGGGGRYTSRGGPPGGRHEWDAPPVIERAFHAASVSMIQGLTVPMGLYRGLRDIYYPPPERPDIIKAYPVRRRLPVRVFFPSHYDLTSPALLPTIFTLHGGGFTVGYASDDDMWNRTFADSFTILVISLNYSKAPWVAFPTPLHDAEALYHAVLNDESLPIDRMRTALCGFDAGANLALALAQLPSVKTGRDPNPAPTQQLFFLHAVLSPNVNRGSAIPPTACGGHLHLRHPRLHHLALAQSAHETVQAIAAWPTRLGARTRLDGSPSALERVELHPVRARRVRSAAFADVRVAGGSAAARVRRGGRARLPGPRELARCVHLGGQGGARPGCAGRTEESEPLEGVSGRWKRRERVEVCLERGA</sequence>
<feature type="compositionally biased region" description="Polar residues" evidence="2">
    <location>
        <begin position="173"/>
        <end position="186"/>
    </location>
</feature>
<accession>A0AAE0I493</accession>
<dbReference type="Proteomes" id="UP001283341">
    <property type="component" value="Unassembled WGS sequence"/>
</dbReference>
<feature type="region of interest" description="Disordered" evidence="2">
    <location>
        <begin position="432"/>
        <end position="542"/>
    </location>
</feature>
<feature type="domain" description="Alpha/beta hydrolase fold-3" evidence="3">
    <location>
        <begin position="617"/>
        <end position="709"/>
    </location>
</feature>
<dbReference type="AlphaFoldDB" id="A0AAE0I493"/>
<protein>
    <recommendedName>
        <fullName evidence="3">Alpha/beta hydrolase fold-3 domain-containing protein</fullName>
    </recommendedName>
</protein>
<feature type="compositionally biased region" description="Basic and acidic residues" evidence="2">
    <location>
        <begin position="105"/>
        <end position="122"/>
    </location>
</feature>
<dbReference type="PANTHER" id="PTHR48081">
    <property type="entry name" value="AB HYDROLASE SUPERFAMILY PROTEIN C4A8.06C"/>
    <property type="match status" value="1"/>
</dbReference>
<feature type="region of interest" description="Disordered" evidence="2">
    <location>
        <begin position="365"/>
        <end position="393"/>
    </location>
</feature>
<evidence type="ECO:0000313" key="5">
    <source>
        <dbReference type="Proteomes" id="UP001283341"/>
    </source>
</evidence>
<evidence type="ECO:0000256" key="2">
    <source>
        <dbReference type="SAM" id="MobiDB-lite"/>
    </source>
</evidence>
<feature type="region of interest" description="Disordered" evidence="2">
    <location>
        <begin position="105"/>
        <end position="192"/>
    </location>
</feature>
<feature type="compositionally biased region" description="Polar residues" evidence="2">
    <location>
        <begin position="455"/>
        <end position="470"/>
    </location>
</feature>
<dbReference type="InterPro" id="IPR013094">
    <property type="entry name" value="AB_hydrolase_3"/>
</dbReference>
<keyword evidence="1" id="KW-0378">Hydrolase</keyword>